<dbReference type="Pfam" id="PF09424">
    <property type="entry name" value="YqeY"/>
    <property type="match status" value="1"/>
</dbReference>
<proteinExistence type="predicted"/>
<dbReference type="InterPro" id="IPR019004">
    <property type="entry name" value="YqeY/Aim41"/>
</dbReference>
<dbReference type="Gene3D" id="1.10.1510.10">
    <property type="entry name" value="Uncharacterised protein YqeY/AIM41 PF09424, N-terminal domain"/>
    <property type="match status" value="1"/>
</dbReference>
<reference evidence="1 2" key="1">
    <citation type="submission" date="2023-12" db="EMBL/GenBank/DDBJ databases">
        <title>Whole-genome sequencing of halo(alkali)philic microorganisms from hypersaline lakes.</title>
        <authorList>
            <person name="Sorokin D.Y."/>
            <person name="Merkel A.Y."/>
            <person name="Messina E."/>
            <person name="Yakimov M."/>
        </authorList>
    </citation>
    <scope>NUCLEOTIDE SEQUENCE [LARGE SCALE GENOMIC DNA]</scope>
    <source>
        <strain evidence="1 2">AB-CW1</strain>
    </source>
</reference>
<dbReference type="Gene3D" id="1.10.10.410">
    <property type="match status" value="1"/>
</dbReference>
<gene>
    <name evidence="1" type="ORF">VCB98_08525</name>
</gene>
<dbReference type="SUPFAM" id="SSF89095">
    <property type="entry name" value="GatB/YqeY motif"/>
    <property type="match status" value="1"/>
</dbReference>
<dbReference type="InterPro" id="IPR023168">
    <property type="entry name" value="GatB_Yqey_C_2"/>
</dbReference>
<name>A0AAP6JF37_9GAMM</name>
<organism evidence="1 2">
    <name type="scientific">Natronospira elongata</name>
    <dbReference type="NCBI Taxonomy" id="3110268"/>
    <lineage>
        <taxon>Bacteria</taxon>
        <taxon>Pseudomonadati</taxon>
        <taxon>Pseudomonadota</taxon>
        <taxon>Gammaproteobacteria</taxon>
        <taxon>Natronospirales</taxon>
        <taxon>Natronospiraceae</taxon>
        <taxon>Natronospira</taxon>
    </lineage>
</organism>
<dbReference type="InterPro" id="IPR042184">
    <property type="entry name" value="YqeY/Aim41_N"/>
</dbReference>
<dbReference type="Proteomes" id="UP001302316">
    <property type="component" value="Unassembled WGS sequence"/>
</dbReference>
<dbReference type="PANTHER" id="PTHR28055:SF1">
    <property type="entry name" value="ALTERED INHERITANCE OF MITOCHONDRIA PROTEIN 41, MITOCHONDRIAL"/>
    <property type="match status" value="1"/>
</dbReference>
<evidence type="ECO:0000313" key="1">
    <source>
        <dbReference type="EMBL" id="MEA5445861.1"/>
    </source>
</evidence>
<accession>A0AAP6JF37</accession>
<dbReference type="RefSeq" id="WP_346051707.1">
    <property type="nucleotide sequence ID" value="NZ_JAYGII010000016.1"/>
</dbReference>
<sequence length="147" mass="16363">MSLRDRILADTKTAMREKARERLSVLRMLSAAIKQREVDERVELDEAAMTAVVEKMVKQRRDSEKQYREGGRDDLADKEAAEIVILEEYLPEQLDDAELESLIEGAISDAGAGSMKDMGKVMGLLKPKIQGRADMGAVSQKVKARLG</sequence>
<comment type="caution">
    <text evidence="1">The sequence shown here is derived from an EMBL/GenBank/DDBJ whole genome shotgun (WGS) entry which is preliminary data.</text>
</comment>
<evidence type="ECO:0000313" key="2">
    <source>
        <dbReference type="Proteomes" id="UP001302316"/>
    </source>
</evidence>
<keyword evidence="2" id="KW-1185">Reference proteome</keyword>
<dbReference type="GO" id="GO:0016884">
    <property type="term" value="F:carbon-nitrogen ligase activity, with glutamine as amido-N-donor"/>
    <property type="evidence" value="ECO:0007669"/>
    <property type="project" value="InterPro"/>
</dbReference>
<dbReference type="InterPro" id="IPR003789">
    <property type="entry name" value="Asn/Gln_tRNA_amidoTrase-B-like"/>
</dbReference>
<protein>
    <submittedName>
        <fullName evidence="1">GatB/YqeY domain-containing protein</fullName>
    </submittedName>
</protein>
<dbReference type="EMBL" id="JAYGII010000016">
    <property type="protein sequence ID" value="MEA5445861.1"/>
    <property type="molecule type" value="Genomic_DNA"/>
</dbReference>
<dbReference type="PANTHER" id="PTHR28055">
    <property type="entry name" value="ALTERED INHERITANCE OF MITOCHONDRIA PROTEIN 41, MITOCHONDRIAL"/>
    <property type="match status" value="1"/>
</dbReference>
<dbReference type="AlphaFoldDB" id="A0AAP6JF37"/>